<reference evidence="1 2" key="2">
    <citation type="journal article" date="2011" name="J. Bacteriol.">
        <title>Complete genome sequence of a carbon monoxide-utilizing acetogen, Eubacterium limosum KIST612.</title>
        <authorList>
            <person name="Roh H."/>
            <person name="Ko H.J."/>
            <person name="Kim D."/>
            <person name="Choi D.G."/>
            <person name="Park S."/>
            <person name="Kim S."/>
            <person name="Chang I.S."/>
            <person name="Choi I.G."/>
        </authorList>
    </citation>
    <scope>NUCLEOTIDE SEQUENCE [LARGE SCALE GENOMIC DNA]</scope>
    <source>
        <strain evidence="1 2">KIST612</strain>
    </source>
</reference>
<sequence>MFWQSLFYNDINRLFGEMMMNNAVVALVFIDNIRIENR</sequence>
<organism evidence="1 2">
    <name type="scientific">Eubacterium callanderi</name>
    <dbReference type="NCBI Taxonomy" id="53442"/>
    <lineage>
        <taxon>Bacteria</taxon>
        <taxon>Bacillati</taxon>
        <taxon>Bacillota</taxon>
        <taxon>Clostridia</taxon>
        <taxon>Eubacteriales</taxon>
        <taxon>Eubacteriaceae</taxon>
        <taxon>Eubacterium</taxon>
    </lineage>
</organism>
<accession>E3GEX5</accession>
<evidence type="ECO:0000313" key="1">
    <source>
        <dbReference type="EMBL" id="ADO37984.1"/>
    </source>
</evidence>
<gene>
    <name evidence="1" type="ordered locus">ELI_3015</name>
</gene>
<name>E3GEX5_9FIRM</name>
<dbReference type="HOGENOM" id="CLU_3328051_0_0_9"/>
<dbReference type="AlphaFoldDB" id="E3GEX5"/>
<dbReference type="KEGG" id="elm:ELI_3015"/>
<reference key="1">
    <citation type="submission" date="2010-09" db="EMBL/GenBank/DDBJ databases">
        <authorList>
            <person name="Roh H."/>
            <person name="Ko H.-J."/>
            <person name="Kim D."/>
            <person name="Choi D.G."/>
            <person name="Park S."/>
            <person name="Kim S."/>
            <person name="Kim K.H."/>
            <person name="Chang I.S."/>
            <person name="Choi I.-G."/>
        </authorList>
    </citation>
    <scope>NUCLEOTIDE SEQUENCE</scope>
    <source>
        <strain>KIST612</strain>
    </source>
</reference>
<dbReference type="EMBL" id="CP002273">
    <property type="protein sequence ID" value="ADO37984.1"/>
    <property type="molecule type" value="Genomic_DNA"/>
</dbReference>
<dbReference type="Proteomes" id="UP000006873">
    <property type="component" value="Chromosome"/>
</dbReference>
<evidence type="ECO:0000313" key="2">
    <source>
        <dbReference type="Proteomes" id="UP000006873"/>
    </source>
</evidence>
<protein>
    <submittedName>
        <fullName evidence="1">Uncharacterized protein</fullName>
    </submittedName>
</protein>
<proteinExistence type="predicted"/>
<keyword evidence="2" id="KW-1185">Reference proteome</keyword>